<gene>
    <name evidence="2" type="ORF">LA55_1421</name>
</gene>
<feature type="signal peptide" evidence="1">
    <location>
        <begin position="1"/>
        <end position="20"/>
    </location>
</feature>
<dbReference type="KEGG" id="fpz:LA55_1421"/>
<reference evidence="2 3" key="1">
    <citation type="journal article" date="2015" name="Genome Announc.">
        <title>Genome sequencing of 18 francisella strains to aid in assay development and testing.</title>
        <authorList>
            <person name="Johnson S.L."/>
            <person name="Daligault H.E."/>
            <person name="Davenport K.W."/>
            <person name="Coyne S.R."/>
            <person name="Frey K.G."/>
            <person name="Koroleva G.I."/>
            <person name="Broomall S.M."/>
            <person name="Bishop-Lilly K.A."/>
            <person name="Bruce D.C."/>
            <person name="Chertkov O."/>
            <person name="Freitas T."/>
            <person name="Jaissle J."/>
            <person name="Ladner J.T."/>
            <person name="Rosenzweig C.N."/>
            <person name="Gibbons H.S."/>
            <person name="Palacios G.F."/>
            <person name="Redden C.L."/>
            <person name="Xu Y."/>
            <person name="Minogue T.D."/>
            <person name="Chain P.S."/>
        </authorList>
    </citation>
    <scope>NUCLEOTIDE SEQUENCE [LARGE SCALE GENOMIC DNA]</scope>
    <source>
        <strain evidence="2 3">GA01-2794</strain>
    </source>
</reference>
<name>A0A0B6CRI4_9GAMM</name>
<dbReference type="Proteomes" id="UP000031830">
    <property type="component" value="Chromosome"/>
</dbReference>
<sequence>MKKTITIALLGSIAATSVYADDLNANIVNNSIVDYSNKVETAADTDPNSPIYAVKSIAADAANIQANGERIARGLVLTNNGKVKIPNAVKPKDIYMKDEASAAQGLEKYRAERDEINETIERWTEKRNNVSGIGKKVKQLNYDRKIAQKKAELKAINTKIDILKGIENGDKAYTEEKIAQFNIVKNITVNGPTAYYNDIAKPVSSELTAAWNSASALDYIGYRNNIDKFWSARVALWNGQYNINSKDAETAIEFNNITNYLTIQAIQLIQGGNSDKAIATYANVNTLAYTVTTLGDLESGIQEKIASPRTAQSICEADLLDIRANSNIATARNVLSDLSDEKAVESILTQFLDIINVGDIKVYDLDNLGSNWAVKAAVNAIAVAIGSEGVIYVKDHTLMLRPASAVAAPVANAIAENGIYKQVSDADSILFGQNACNFTAAQNSENPVAKAMVAATKQIAGQIAKGQTVDAAFEEQVYVALQATMFENLNKVIPN</sequence>
<evidence type="ECO:0000313" key="2">
    <source>
        <dbReference type="EMBL" id="AJI53089.1"/>
    </source>
</evidence>
<dbReference type="AlphaFoldDB" id="A0A0B6CRI4"/>
<feature type="chain" id="PRO_5002107991" evidence="1">
    <location>
        <begin position="21"/>
        <end position="495"/>
    </location>
</feature>
<keyword evidence="1" id="KW-0732">Signal</keyword>
<dbReference type="OrthoDB" id="5605636at2"/>
<dbReference type="EMBL" id="CP009440">
    <property type="protein sequence ID" value="AJI53089.1"/>
    <property type="molecule type" value="Genomic_DNA"/>
</dbReference>
<protein>
    <submittedName>
        <fullName evidence="2">Uncharacterized protein</fullName>
    </submittedName>
</protein>
<organism evidence="2 3">
    <name type="scientific">Francisella philomiragia</name>
    <dbReference type="NCBI Taxonomy" id="28110"/>
    <lineage>
        <taxon>Bacteria</taxon>
        <taxon>Pseudomonadati</taxon>
        <taxon>Pseudomonadota</taxon>
        <taxon>Gammaproteobacteria</taxon>
        <taxon>Thiotrichales</taxon>
        <taxon>Francisellaceae</taxon>
        <taxon>Francisella</taxon>
    </lineage>
</organism>
<evidence type="ECO:0000256" key="1">
    <source>
        <dbReference type="SAM" id="SignalP"/>
    </source>
</evidence>
<proteinExistence type="predicted"/>
<accession>A0A0B6CRI4</accession>
<evidence type="ECO:0000313" key="3">
    <source>
        <dbReference type="Proteomes" id="UP000031830"/>
    </source>
</evidence>
<dbReference type="RefSeq" id="WP_044526524.1">
    <property type="nucleotide sequence ID" value="NZ_CP009440.1"/>
</dbReference>